<dbReference type="InterPro" id="IPR003615">
    <property type="entry name" value="HNH_nuc"/>
</dbReference>
<sequence>MHVRRCCVLLQEKQVATQHRDPTFKSTLIQEYGCEDQEHPDELLCMGLGKFIPKQLVCGAHLFKHSWRIDVDRVLGFTNINDPANGLLLNKPLEEAFDNGSSSCAS</sequence>
<evidence type="ECO:0000259" key="1">
    <source>
        <dbReference type="Pfam" id="PF13391"/>
    </source>
</evidence>
<evidence type="ECO:0000313" key="2">
    <source>
        <dbReference type="EMBL" id="WIA09402.1"/>
    </source>
</evidence>
<organism evidence="2 3">
    <name type="scientific">Tetradesmus obliquus</name>
    <name type="common">Green alga</name>
    <name type="synonym">Acutodesmus obliquus</name>
    <dbReference type="NCBI Taxonomy" id="3088"/>
    <lineage>
        <taxon>Eukaryota</taxon>
        <taxon>Viridiplantae</taxon>
        <taxon>Chlorophyta</taxon>
        <taxon>core chlorophytes</taxon>
        <taxon>Chlorophyceae</taxon>
        <taxon>CS clade</taxon>
        <taxon>Sphaeropleales</taxon>
        <taxon>Scenedesmaceae</taxon>
        <taxon>Tetradesmus</taxon>
    </lineage>
</organism>
<name>A0ABY8TK88_TETOB</name>
<keyword evidence="3" id="KW-1185">Reference proteome</keyword>
<proteinExistence type="predicted"/>
<accession>A0ABY8TK88</accession>
<gene>
    <name evidence="2" type="ORF">OEZ85_008807</name>
</gene>
<protein>
    <recommendedName>
        <fullName evidence="1">HNH nuclease domain-containing protein</fullName>
    </recommendedName>
</protein>
<dbReference type="Proteomes" id="UP001244341">
    <property type="component" value="Chromosome 1b"/>
</dbReference>
<dbReference type="EMBL" id="CP126208">
    <property type="protein sequence ID" value="WIA09402.1"/>
    <property type="molecule type" value="Genomic_DNA"/>
</dbReference>
<dbReference type="Pfam" id="PF13391">
    <property type="entry name" value="HNH_2"/>
    <property type="match status" value="1"/>
</dbReference>
<feature type="domain" description="HNH nuclease" evidence="1">
    <location>
        <begin position="53"/>
        <end position="101"/>
    </location>
</feature>
<reference evidence="2 3" key="1">
    <citation type="submission" date="2023-05" db="EMBL/GenBank/DDBJ databases">
        <title>A 100% complete, gapless, phased diploid assembly of the Scenedesmus obliquus UTEX 3031 genome.</title>
        <authorList>
            <person name="Biondi T.C."/>
            <person name="Hanschen E.R."/>
            <person name="Kwon T."/>
            <person name="Eng W."/>
            <person name="Kruse C.P.S."/>
            <person name="Koehler S.I."/>
            <person name="Kunde Y."/>
            <person name="Gleasner C.D."/>
            <person name="You Mak K.T."/>
            <person name="Polle J."/>
            <person name="Hovde B.T."/>
            <person name="Starkenburg S.R."/>
        </authorList>
    </citation>
    <scope>NUCLEOTIDE SEQUENCE [LARGE SCALE GENOMIC DNA]</scope>
    <source>
        <strain evidence="2 3">DOE0152z</strain>
    </source>
</reference>
<evidence type="ECO:0000313" key="3">
    <source>
        <dbReference type="Proteomes" id="UP001244341"/>
    </source>
</evidence>